<dbReference type="Pfam" id="PF08543">
    <property type="entry name" value="Phos_pyr_kin"/>
    <property type="match status" value="1"/>
</dbReference>
<dbReference type="GO" id="GO:0005829">
    <property type="term" value="C:cytosol"/>
    <property type="evidence" value="ECO:0007669"/>
    <property type="project" value="TreeGrafter"/>
</dbReference>
<dbReference type="GO" id="GO:0009229">
    <property type="term" value="P:thiamine diphosphate biosynthetic process"/>
    <property type="evidence" value="ECO:0007669"/>
    <property type="project" value="UniProtKB-UniPathway"/>
</dbReference>
<evidence type="ECO:0000313" key="2">
    <source>
        <dbReference type="EMBL" id="MBC2770763.1"/>
    </source>
</evidence>
<comment type="caution">
    <text evidence="2">The sequence shown here is derived from an EMBL/GenBank/DDBJ whole genome shotgun (WGS) entry which is preliminary data.</text>
</comment>
<name>A0A842HR67_9BURK</name>
<dbReference type="AlphaFoldDB" id="A0A842HR67"/>
<accession>A0A842HR67</accession>
<dbReference type="EMBL" id="JACJUU010000012">
    <property type="protein sequence ID" value="MBC2770763.1"/>
    <property type="molecule type" value="Genomic_DNA"/>
</dbReference>
<keyword evidence="2" id="KW-0808">Transferase</keyword>
<organism evidence="2 3">
    <name type="scientific">Pusillimonas minor</name>
    <dbReference type="NCBI Taxonomy" id="2697024"/>
    <lineage>
        <taxon>Bacteria</taxon>
        <taxon>Pseudomonadati</taxon>
        <taxon>Pseudomonadota</taxon>
        <taxon>Betaproteobacteria</taxon>
        <taxon>Burkholderiales</taxon>
        <taxon>Alcaligenaceae</taxon>
        <taxon>Pusillimonas</taxon>
    </lineage>
</organism>
<reference evidence="2 3" key="1">
    <citation type="submission" date="2020-08" db="EMBL/GenBank/DDBJ databases">
        <title>Paraeoetvoesia sp. YC-7-48 draft genome sequence.</title>
        <authorList>
            <person name="Yao L."/>
        </authorList>
    </citation>
    <scope>NUCLEOTIDE SEQUENCE [LARGE SCALE GENOMIC DNA]</scope>
    <source>
        <strain evidence="3">YC-7-48</strain>
    </source>
</reference>
<feature type="domain" description="Pyridoxamine kinase/Phosphomethylpyrimidine kinase" evidence="1">
    <location>
        <begin position="31"/>
        <end position="274"/>
    </location>
</feature>
<protein>
    <submittedName>
        <fullName evidence="2">Bifunctional hydroxymethylpyrimidine kinase/phosphomethylpyrimidine kinase</fullName>
    </submittedName>
</protein>
<evidence type="ECO:0000259" key="1">
    <source>
        <dbReference type="Pfam" id="PF08543"/>
    </source>
</evidence>
<dbReference type="GO" id="GO:0008972">
    <property type="term" value="F:phosphomethylpyrimidine kinase activity"/>
    <property type="evidence" value="ECO:0007669"/>
    <property type="project" value="TreeGrafter"/>
</dbReference>
<dbReference type="InterPro" id="IPR013749">
    <property type="entry name" value="PM/HMP-P_kinase-1"/>
</dbReference>
<evidence type="ECO:0000313" key="3">
    <source>
        <dbReference type="Proteomes" id="UP000545386"/>
    </source>
</evidence>
<dbReference type="Gene3D" id="3.40.1190.20">
    <property type="match status" value="1"/>
</dbReference>
<dbReference type="InterPro" id="IPR029056">
    <property type="entry name" value="Ribokinase-like"/>
</dbReference>
<proteinExistence type="predicted"/>
<dbReference type="PANTHER" id="PTHR20858">
    <property type="entry name" value="PHOSPHOMETHYLPYRIMIDINE KINASE"/>
    <property type="match status" value="1"/>
</dbReference>
<gene>
    <name evidence="2" type="ORF">GTU67_12675</name>
</gene>
<dbReference type="UniPathway" id="UPA00060">
    <property type="reaction ID" value="UER00138"/>
</dbReference>
<dbReference type="SUPFAM" id="SSF53613">
    <property type="entry name" value="Ribokinase-like"/>
    <property type="match status" value="1"/>
</dbReference>
<sequence>MGSIRLIPIVTGFPSVQEASPPIVLVFGPFDPTGSAFLPADAITCAALGGHAISTVTALHIQDTANVEDVQDISPDIIDDQARCLLEDMSVRAIKAGPLYTTDAVRVLAQIAADYTDVPLVLHLAGVPQVFASNEHDLEEVNAALCELLLPQTDLVIIEDSLLSQWGNDGVLPGRGAGHLADTLRSFGTPWVLTTGETLRPGHRAYVLRGPDQQVFNWAWQAPQSRTANLDGPLACALTIALAQGKALPGAAEDAIKATAELTARTFRPGMGSRIINRSAP</sequence>
<keyword evidence="2" id="KW-0418">Kinase</keyword>
<keyword evidence="3" id="KW-1185">Reference proteome</keyword>
<dbReference type="Proteomes" id="UP000545386">
    <property type="component" value="Unassembled WGS sequence"/>
</dbReference>
<dbReference type="GO" id="GO:0008902">
    <property type="term" value="F:hydroxymethylpyrimidine kinase activity"/>
    <property type="evidence" value="ECO:0007669"/>
    <property type="project" value="TreeGrafter"/>
</dbReference>
<dbReference type="GO" id="GO:0009228">
    <property type="term" value="P:thiamine biosynthetic process"/>
    <property type="evidence" value="ECO:0007669"/>
    <property type="project" value="TreeGrafter"/>
</dbReference>
<dbReference type="PANTHER" id="PTHR20858:SF17">
    <property type="entry name" value="HYDROXYMETHYLPYRIMIDINE_PHOSPHOMETHYLPYRIMIDINE KINASE THI20-RELATED"/>
    <property type="match status" value="1"/>
</dbReference>